<evidence type="ECO:0000313" key="2">
    <source>
        <dbReference type="Proteomes" id="UP001651158"/>
    </source>
</evidence>
<evidence type="ECO:0000313" key="1">
    <source>
        <dbReference type="EMBL" id="KAL5112978.1"/>
    </source>
</evidence>
<organism evidence="1 2">
    <name type="scientific">Taenia crassiceps</name>
    <dbReference type="NCBI Taxonomy" id="6207"/>
    <lineage>
        <taxon>Eukaryota</taxon>
        <taxon>Metazoa</taxon>
        <taxon>Spiralia</taxon>
        <taxon>Lophotrochozoa</taxon>
        <taxon>Platyhelminthes</taxon>
        <taxon>Cestoda</taxon>
        <taxon>Eucestoda</taxon>
        <taxon>Cyclophyllidea</taxon>
        <taxon>Taeniidae</taxon>
        <taxon>Taenia</taxon>
    </lineage>
</organism>
<comment type="caution">
    <text evidence="1">The sequence shown here is derived from an EMBL/GenBank/DDBJ whole genome shotgun (WGS) entry which is preliminary data.</text>
</comment>
<dbReference type="Proteomes" id="UP001651158">
    <property type="component" value="Unassembled WGS sequence"/>
</dbReference>
<protein>
    <submittedName>
        <fullName evidence="1">Uncharacterized protein</fullName>
    </submittedName>
</protein>
<sequence>MLAIISFGGCGDGGSGGGDGTLDNRQSHLPSCAFAQISEMQHLRPPLRQFNSTFPPQSRREIERKIIAGILRMAG</sequence>
<gene>
    <name evidence="1" type="ORF">TcWFU_009662</name>
</gene>
<proteinExistence type="predicted"/>
<name>A0ABR4QTV5_9CEST</name>
<dbReference type="EMBL" id="JAKROA010000001">
    <property type="protein sequence ID" value="KAL5112978.1"/>
    <property type="molecule type" value="Genomic_DNA"/>
</dbReference>
<accession>A0ABR4QTV5</accession>
<keyword evidence="2" id="KW-1185">Reference proteome</keyword>
<reference evidence="1 2" key="1">
    <citation type="journal article" date="2022" name="Front. Cell. Infect. Microbiol.">
        <title>The Genomes of Two Strains of Taenia crassiceps the Animal Model for the Study of Human Cysticercosis.</title>
        <authorList>
            <person name="Bobes R.J."/>
            <person name="Estrada K."/>
            <person name="Rios-Valencia D.G."/>
            <person name="Calderon-Gallegos A."/>
            <person name="de la Torre P."/>
            <person name="Carrero J.C."/>
            <person name="Sanchez-Flores A."/>
            <person name="Laclette J.P."/>
        </authorList>
    </citation>
    <scope>NUCLEOTIDE SEQUENCE [LARGE SCALE GENOMIC DNA]</scope>
    <source>
        <strain evidence="1">WFUcys</strain>
    </source>
</reference>